<keyword evidence="3 6" id="KW-1133">Transmembrane helix</keyword>
<feature type="transmembrane region" description="Helical" evidence="6">
    <location>
        <begin position="63"/>
        <end position="86"/>
    </location>
</feature>
<evidence type="ECO:0000259" key="7">
    <source>
        <dbReference type="Pfam" id="PF11710"/>
    </source>
</evidence>
<comment type="caution">
    <text evidence="8">The sequence shown here is derived from an EMBL/GenBank/DDBJ whole genome shotgun (WGS) entry which is preliminary data.</text>
</comment>
<organism evidence="8 9">
    <name type="scientific">Macrophomina phaseolina</name>
    <dbReference type="NCBI Taxonomy" id="35725"/>
    <lineage>
        <taxon>Eukaryota</taxon>
        <taxon>Fungi</taxon>
        <taxon>Dikarya</taxon>
        <taxon>Ascomycota</taxon>
        <taxon>Pezizomycotina</taxon>
        <taxon>Dothideomycetes</taxon>
        <taxon>Dothideomycetes incertae sedis</taxon>
        <taxon>Botryosphaeriales</taxon>
        <taxon>Botryosphaeriaceae</taxon>
        <taxon>Macrophomina</taxon>
    </lineage>
</organism>
<gene>
    <name evidence="8" type="ORF">B0J12DRAFT_622441</name>
</gene>
<proteinExistence type="predicted"/>
<comment type="subcellular location">
    <subcellularLocation>
        <location evidence="1">Membrane</location>
        <topology evidence="1">Multi-pass membrane protein</topology>
    </subcellularLocation>
</comment>
<dbReference type="InterPro" id="IPR023041">
    <property type="entry name" value="Glucose_rcpt_Git3-like_N"/>
</dbReference>
<evidence type="ECO:0000256" key="2">
    <source>
        <dbReference type="ARBA" id="ARBA00022692"/>
    </source>
</evidence>
<dbReference type="SUPFAM" id="SSF81321">
    <property type="entry name" value="Family A G protein-coupled receptor-like"/>
    <property type="match status" value="1"/>
</dbReference>
<feature type="transmembrane region" description="Helical" evidence="6">
    <location>
        <begin position="26"/>
        <end position="51"/>
    </location>
</feature>
<accession>A0ABQ8GDP7</accession>
<feature type="domain" description="Glucose receptor Git3-like N-terminal" evidence="7">
    <location>
        <begin position="25"/>
        <end position="214"/>
    </location>
</feature>
<evidence type="ECO:0000256" key="4">
    <source>
        <dbReference type="ARBA" id="ARBA00023136"/>
    </source>
</evidence>
<feature type="transmembrane region" description="Helical" evidence="6">
    <location>
        <begin position="188"/>
        <end position="208"/>
    </location>
</feature>
<evidence type="ECO:0000313" key="8">
    <source>
        <dbReference type="EMBL" id="KAH7053090.1"/>
    </source>
</evidence>
<keyword evidence="2 6" id="KW-0812">Transmembrane</keyword>
<evidence type="ECO:0000313" key="9">
    <source>
        <dbReference type="Proteomes" id="UP000774617"/>
    </source>
</evidence>
<keyword evidence="9" id="KW-1185">Reference proteome</keyword>
<name>A0ABQ8GDP7_9PEZI</name>
<dbReference type="Pfam" id="PF11710">
    <property type="entry name" value="Git3"/>
    <property type="match status" value="1"/>
</dbReference>
<dbReference type="Gene3D" id="1.20.1070.10">
    <property type="entry name" value="Rhodopsin 7-helix transmembrane proteins"/>
    <property type="match status" value="1"/>
</dbReference>
<dbReference type="Proteomes" id="UP000774617">
    <property type="component" value="Unassembled WGS sequence"/>
</dbReference>
<feature type="transmembrane region" description="Helical" evidence="6">
    <location>
        <begin position="106"/>
        <end position="126"/>
    </location>
</feature>
<reference evidence="8 9" key="1">
    <citation type="journal article" date="2021" name="Nat. Commun.">
        <title>Genetic determinants of endophytism in the Arabidopsis root mycobiome.</title>
        <authorList>
            <person name="Mesny F."/>
            <person name="Miyauchi S."/>
            <person name="Thiergart T."/>
            <person name="Pickel B."/>
            <person name="Atanasova L."/>
            <person name="Karlsson M."/>
            <person name="Huettel B."/>
            <person name="Barry K.W."/>
            <person name="Haridas S."/>
            <person name="Chen C."/>
            <person name="Bauer D."/>
            <person name="Andreopoulos W."/>
            <person name="Pangilinan J."/>
            <person name="LaButti K."/>
            <person name="Riley R."/>
            <person name="Lipzen A."/>
            <person name="Clum A."/>
            <person name="Drula E."/>
            <person name="Henrissat B."/>
            <person name="Kohler A."/>
            <person name="Grigoriev I.V."/>
            <person name="Martin F.M."/>
            <person name="Hacquard S."/>
        </authorList>
    </citation>
    <scope>NUCLEOTIDE SEQUENCE [LARGE SCALE GENOMIC DNA]</scope>
    <source>
        <strain evidence="8 9">MPI-SDFR-AT-0080</strain>
    </source>
</reference>
<feature type="region of interest" description="Disordered" evidence="5">
    <location>
        <begin position="269"/>
        <end position="305"/>
    </location>
</feature>
<feature type="compositionally biased region" description="Basic residues" evidence="5">
    <location>
        <begin position="344"/>
        <end position="353"/>
    </location>
</feature>
<evidence type="ECO:0000256" key="6">
    <source>
        <dbReference type="SAM" id="Phobius"/>
    </source>
</evidence>
<dbReference type="PANTHER" id="PTHR23112:SF37">
    <property type="entry name" value="G PROTEIN-COUPLED RECEPTOR GPR1"/>
    <property type="match status" value="1"/>
</dbReference>
<feature type="compositionally biased region" description="Basic and acidic residues" evidence="5">
    <location>
        <begin position="286"/>
        <end position="295"/>
    </location>
</feature>
<dbReference type="PANTHER" id="PTHR23112">
    <property type="entry name" value="G PROTEIN-COUPLED RECEPTOR 157-RELATED"/>
    <property type="match status" value="1"/>
</dbReference>
<feature type="transmembrane region" description="Helical" evidence="6">
    <location>
        <begin position="141"/>
        <end position="161"/>
    </location>
</feature>
<protein>
    <submittedName>
        <fullName evidence="8">G protein-coupled glucose receptor regulating Gpa2-domain-containing protein</fullName>
    </submittedName>
</protein>
<feature type="transmembrane region" description="Helical" evidence="6">
    <location>
        <begin position="364"/>
        <end position="382"/>
    </location>
</feature>
<evidence type="ECO:0000256" key="1">
    <source>
        <dbReference type="ARBA" id="ARBA00004141"/>
    </source>
</evidence>
<keyword evidence="4 6" id="KW-0472">Membrane</keyword>
<dbReference type="EMBL" id="JAGTJR010000010">
    <property type="protein sequence ID" value="KAH7053090.1"/>
    <property type="molecule type" value="Genomic_DNA"/>
</dbReference>
<sequence length="436" mass="48668">MPSADPLRASLCPASPVARMPYNYQVAIPTLTGSLLSCVATSCVLISYIVYADQQRSFRHALVLNLALAEFINSLNNSVSGIYAIANKGEITAGPACTLNGWIGQWSVQAADFSILAIAIITLLTITRKTYMPNASLTKKILICTSVWFVPTITSTTAAGMDELTPVSGNWCWISGKRTDLRYALGHGWRFTIIFVTISIYIYIWIYMRRHFTEMNLATGGGSSYSQALSASHRRRDFRRDDAFELRSESQTELHEINIDYRLHSDCKSANSPGKHKIEPAAVEMELDKTDRSDKSPSLISAEDPYSKGASAALYPTPEMIRQQLSPQEDAMATTESTGGQKAQKSRRQRRQSRHVEREIKKMLLLNAYPVFYVILWLPGIINRLVEAAGHSSKPLAILQSSTQYIGFANAITYGFNEHLRERVKGDLTNWVKARR</sequence>
<keyword evidence="8" id="KW-0675">Receptor</keyword>
<evidence type="ECO:0000256" key="3">
    <source>
        <dbReference type="ARBA" id="ARBA00022989"/>
    </source>
</evidence>
<feature type="region of interest" description="Disordered" evidence="5">
    <location>
        <begin position="327"/>
        <end position="355"/>
    </location>
</feature>
<evidence type="ECO:0000256" key="5">
    <source>
        <dbReference type="SAM" id="MobiDB-lite"/>
    </source>
</evidence>